<dbReference type="EMBL" id="UINC01124723">
    <property type="protein sequence ID" value="SVD02068.1"/>
    <property type="molecule type" value="Genomic_DNA"/>
</dbReference>
<protein>
    <submittedName>
        <fullName evidence="1">Uncharacterized protein</fullName>
    </submittedName>
</protein>
<evidence type="ECO:0000313" key="1">
    <source>
        <dbReference type="EMBL" id="SVD02068.1"/>
    </source>
</evidence>
<accession>A0A382RYQ8</accession>
<reference evidence="1" key="1">
    <citation type="submission" date="2018-05" db="EMBL/GenBank/DDBJ databases">
        <authorList>
            <person name="Lanie J.A."/>
            <person name="Ng W.-L."/>
            <person name="Kazmierczak K.M."/>
            <person name="Andrzejewski T.M."/>
            <person name="Davidsen T.M."/>
            <person name="Wayne K.J."/>
            <person name="Tettelin H."/>
            <person name="Glass J.I."/>
            <person name="Rusch D."/>
            <person name="Podicherti R."/>
            <person name="Tsui H.-C.T."/>
            <person name="Winkler M.E."/>
        </authorList>
    </citation>
    <scope>NUCLEOTIDE SEQUENCE</scope>
</reference>
<organism evidence="1">
    <name type="scientific">marine metagenome</name>
    <dbReference type="NCBI Taxonomy" id="408172"/>
    <lineage>
        <taxon>unclassified sequences</taxon>
        <taxon>metagenomes</taxon>
        <taxon>ecological metagenomes</taxon>
    </lineage>
</organism>
<name>A0A382RYQ8_9ZZZZ</name>
<sequence length="150" mass="16867">MEKFSLSAFYNKKKSHYKIKCICIMLILVISFCFSAKIYAEESLSAETGKSDQRGFESRVAKPEPDFFFSGSSSELKGFYFGVGFRNVSLQVANDVTVSDSDGTANGIGTNLGYFWEEQALEYERQISIIDHTDSLSYETQTGQKLEVIQ</sequence>
<proteinExistence type="predicted"/>
<dbReference type="AlphaFoldDB" id="A0A382RYQ8"/>
<feature type="non-terminal residue" evidence="1">
    <location>
        <position position="150"/>
    </location>
</feature>
<gene>
    <name evidence="1" type="ORF">METZ01_LOCUS354922</name>
</gene>